<dbReference type="EMBL" id="JZEX01000020">
    <property type="protein sequence ID" value="KKB13640.1"/>
    <property type="molecule type" value="Genomic_DNA"/>
</dbReference>
<evidence type="ECO:0000313" key="1">
    <source>
        <dbReference type="EMBL" id="KKB13640.1"/>
    </source>
</evidence>
<dbReference type="PATRIC" id="fig|443610.3.peg.2594"/>
<name>A0A0F5FYL4_9HYPH</name>
<dbReference type="Proteomes" id="UP000033632">
    <property type="component" value="Unassembled WGS sequence"/>
</dbReference>
<organism evidence="1 2">
    <name type="scientific">Devosia geojensis</name>
    <dbReference type="NCBI Taxonomy" id="443610"/>
    <lineage>
        <taxon>Bacteria</taxon>
        <taxon>Pseudomonadati</taxon>
        <taxon>Pseudomonadota</taxon>
        <taxon>Alphaproteobacteria</taxon>
        <taxon>Hyphomicrobiales</taxon>
        <taxon>Devosiaceae</taxon>
        <taxon>Devosia</taxon>
    </lineage>
</organism>
<protein>
    <submittedName>
        <fullName evidence="1">Uncharacterized protein</fullName>
    </submittedName>
</protein>
<accession>A0A0F5FYL4</accession>
<gene>
    <name evidence="1" type="ORF">VE25_00695</name>
</gene>
<dbReference type="OrthoDB" id="8478738at2"/>
<reference evidence="1 2" key="1">
    <citation type="submission" date="2015-03" db="EMBL/GenBank/DDBJ databases">
        <authorList>
            <person name="Hassan Y.I."/>
            <person name="Lepp D."/>
            <person name="Li X.-Z."/>
            <person name="Zhou T."/>
        </authorList>
    </citation>
    <scope>NUCLEOTIDE SEQUENCE [LARGE SCALE GENOMIC DNA]</scope>
    <source>
        <strain evidence="1 2">BD-c194</strain>
    </source>
</reference>
<proteinExistence type="predicted"/>
<dbReference type="RefSeq" id="WP_046106656.1">
    <property type="nucleotide sequence ID" value="NZ_JZEX01000020.1"/>
</dbReference>
<keyword evidence="2" id="KW-1185">Reference proteome</keyword>
<dbReference type="AlphaFoldDB" id="A0A0F5FYL4"/>
<sequence length="200" mass="23038">MIALYPDEDEVKEILKPFEGKLMEAHLNAFARWMASPERATNRFQRTMSTMMYDFIVQEVGLLLDDLPGVHRIDRAESVKYLFDDRVLVRFKRGNKDGLGRNIETKAEYEFIDPRECFMGLPEIWKVEALWYPNKLATKLDKVKIVARDINAKIWSYEIGAEADTALLPTPLPIIPIEPAARAPLVSLRDTPTNTDQEKK</sequence>
<comment type="caution">
    <text evidence="1">The sequence shown here is derived from an EMBL/GenBank/DDBJ whole genome shotgun (WGS) entry which is preliminary data.</text>
</comment>
<evidence type="ECO:0000313" key="2">
    <source>
        <dbReference type="Proteomes" id="UP000033632"/>
    </source>
</evidence>